<accession>A0A1R3JSP7</accession>
<keyword evidence="2" id="KW-1185">Reference proteome</keyword>
<dbReference type="Proteomes" id="UP000187203">
    <property type="component" value="Unassembled WGS sequence"/>
</dbReference>
<proteinExistence type="predicted"/>
<dbReference type="EMBL" id="AWUE01015408">
    <property type="protein sequence ID" value="OMO97868.1"/>
    <property type="molecule type" value="Genomic_DNA"/>
</dbReference>
<dbReference type="AlphaFoldDB" id="A0A1R3JSP7"/>
<name>A0A1R3JSP7_9ROSI</name>
<dbReference type="OrthoDB" id="2143914at2759"/>
<evidence type="ECO:0000313" key="1">
    <source>
        <dbReference type="EMBL" id="OMO97868.1"/>
    </source>
</evidence>
<organism evidence="1 2">
    <name type="scientific">Corchorus olitorius</name>
    <dbReference type="NCBI Taxonomy" id="93759"/>
    <lineage>
        <taxon>Eukaryota</taxon>
        <taxon>Viridiplantae</taxon>
        <taxon>Streptophyta</taxon>
        <taxon>Embryophyta</taxon>
        <taxon>Tracheophyta</taxon>
        <taxon>Spermatophyta</taxon>
        <taxon>Magnoliopsida</taxon>
        <taxon>eudicotyledons</taxon>
        <taxon>Gunneridae</taxon>
        <taxon>Pentapetalae</taxon>
        <taxon>rosids</taxon>
        <taxon>malvids</taxon>
        <taxon>Malvales</taxon>
        <taxon>Malvaceae</taxon>
        <taxon>Grewioideae</taxon>
        <taxon>Apeibeae</taxon>
        <taxon>Corchorus</taxon>
    </lineage>
</organism>
<protein>
    <submittedName>
        <fullName evidence="1">R2r3-myb transcription factor</fullName>
    </submittedName>
</protein>
<comment type="caution">
    <text evidence="1">The sequence shown here is derived from an EMBL/GenBank/DDBJ whole genome shotgun (WGS) entry which is preliminary data.</text>
</comment>
<dbReference type="STRING" id="93759.A0A1R3JSP7"/>
<evidence type="ECO:0000313" key="2">
    <source>
        <dbReference type="Proteomes" id="UP000187203"/>
    </source>
</evidence>
<sequence>METYPYLLSSAYKPSIVKSEPPSTLHMMQWESIRLEAESRFSTESSLLCSSSTGHKTVCKDIFLELWNSDVGERFRNISITKLPKKEPSESPTMTQASSRTKCESSSYISCEERPTTVTCASDMTNEQVDDDSCYRVDLDMMTSSDSNFNEFSDSSENALKLLVDLPSSTSLGFLKDQTDSFSDFLDLQTD</sequence>
<gene>
    <name evidence="1" type="ORF">COLO4_14304</name>
</gene>
<reference evidence="2" key="1">
    <citation type="submission" date="2013-09" db="EMBL/GenBank/DDBJ databases">
        <title>Corchorus olitorius genome sequencing.</title>
        <authorList>
            <person name="Alam M."/>
            <person name="Haque M.S."/>
            <person name="Islam M.S."/>
            <person name="Emdad E.M."/>
            <person name="Islam M.M."/>
            <person name="Ahmed B."/>
            <person name="Halim A."/>
            <person name="Hossen Q.M.M."/>
            <person name="Hossain M.Z."/>
            <person name="Ahmed R."/>
            <person name="Khan M.M."/>
            <person name="Islam R."/>
            <person name="Rashid M.M."/>
            <person name="Khan S.A."/>
            <person name="Rahman M.S."/>
            <person name="Alam M."/>
            <person name="Yahiya A.S."/>
            <person name="Khan M.S."/>
            <person name="Azam M.S."/>
            <person name="Haque T."/>
            <person name="Lashkar M.Z.H."/>
            <person name="Akhand A.I."/>
            <person name="Morshed G."/>
            <person name="Roy S."/>
            <person name="Uddin K.S."/>
            <person name="Rabeya T."/>
            <person name="Hossain A.S."/>
            <person name="Chowdhury A."/>
            <person name="Snigdha A.R."/>
            <person name="Mortoza M.S."/>
            <person name="Matin S.A."/>
            <person name="Hoque S.M.E."/>
            <person name="Islam M.K."/>
            <person name="Roy D.K."/>
            <person name="Haider R."/>
            <person name="Moosa M.M."/>
            <person name="Elias S.M."/>
            <person name="Hasan A.M."/>
            <person name="Jahan S."/>
            <person name="Shafiuddin M."/>
            <person name="Mahmood N."/>
            <person name="Shommy N.S."/>
        </authorList>
    </citation>
    <scope>NUCLEOTIDE SEQUENCE [LARGE SCALE GENOMIC DNA]</scope>
    <source>
        <strain evidence="2">cv. O-4</strain>
    </source>
</reference>